<accession>A0A9D3VVH2</accession>
<name>A0A9D3VVH2_9ROSI</name>
<gene>
    <name evidence="4" type="ORF">J1N35_014549</name>
</gene>
<reference evidence="4 5" key="1">
    <citation type="journal article" date="2021" name="Plant Biotechnol. J.">
        <title>Multi-omics assisted identification of the key and species-specific regulatory components of drought-tolerant mechanisms in Gossypium stocksii.</title>
        <authorList>
            <person name="Yu D."/>
            <person name="Ke L."/>
            <person name="Zhang D."/>
            <person name="Wu Y."/>
            <person name="Sun Y."/>
            <person name="Mei J."/>
            <person name="Sun J."/>
            <person name="Sun Y."/>
        </authorList>
    </citation>
    <scope>NUCLEOTIDE SEQUENCE [LARGE SCALE GENOMIC DNA]</scope>
    <source>
        <strain evidence="5">cv. E1</strain>
        <tissue evidence="4">Leaf</tissue>
    </source>
</reference>
<evidence type="ECO:0000259" key="3">
    <source>
        <dbReference type="Pfam" id="PF00254"/>
    </source>
</evidence>
<feature type="region of interest" description="Disordered" evidence="2">
    <location>
        <begin position="1"/>
        <end position="21"/>
    </location>
</feature>
<dbReference type="AlphaFoldDB" id="A0A9D3VVH2"/>
<sequence>MVEIRKNRREESLQKKRREGPQAQPIDILLFPPLSLRKRGSLKVRVHYTGKLEESGQVFDSSVGKPHLKFRLGRLVNRDGGDVFYLNAGLCKMHAFLSWKFYVAITGGKKVQERP</sequence>
<comment type="caution">
    <text evidence="4">The sequence shown here is derived from an EMBL/GenBank/DDBJ whole genome shotgun (WGS) entry which is preliminary data.</text>
</comment>
<protein>
    <recommendedName>
        <fullName evidence="1">Rotamase</fullName>
    </recommendedName>
</protein>
<dbReference type="Pfam" id="PF00254">
    <property type="entry name" value="FKBP_C"/>
    <property type="match status" value="1"/>
</dbReference>
<evidence type="ECO:0000313" key="4">
    <source>
        <dbReference type="EMBL" id="KAH1097628.1"/>
    </source>
</evidence>
<evidence type="ECO:0000256" key="1">
    <source>
        <dbReference type="ARBA" id="ARBA00029569"/>
    </source>
</evidence>
<dbReference type="Proteomes" id="UP000828251">
    <property type="component" value="Unassembled WGS sequence"/>
</dbReference>
<proteinExistence type="predicted"/>
<dbReference type="Gene3D" id="3.10.50.40">
    <property type="match status" value="1"/>
</dbReference>
<dbReference type="GO" id="GO:0003755">
    <property type="term" value="F:peptidyl-prolyl cis-trans isomerase activity"/>
    <property type="evidence" value="ECO:0007669"/>
    <property type="project" value="InterPro"/>
</dbReference>
<dbReference type="InterPro" id="IPR001179">
    <property type="entry name" value="PPIase_FKBP_dom"/>
</dbReference>
<evidence type="ECO:0000256" key="2">
    <source>
        <dbReference type="SAM" id="MobiDB-lite"/>
    </source>
</evidence>
<evidence type="ECO:0000313" key="5">
    <source>
        <dbReference type="Proteomes" id="UP000828251"/>
    </source>
</evidence>
<feature type="compositionally biased region" description="Basic and acidic residues" evidence="2">
    <location>
        <begin position="1"/>
        <end position="14"/>
    </location>
</feature>
<dbReference type="SUPFAM" id="SSF54534">
    <property type="entry name" value="FKBP-like"/>
    <property type="match status" value="1"/>
</dbReference>
<dbReference type="OrthoDB" id="1745312at2759"/>
<organism evidence="4 5">
    <name type="scientific">Gossypium stocksii</name>
    <dbReference type="NCBI Taxonomy" id="47602"/>
    <lineage>
        <taxon>Eukaryota</taxon>
        <taxon>Viridiplantae</taxon>
        <taxon>Streptophyta</taxon>
        <taxon>Embryophyta</taxon>
        <taxon>Tracheophyta</taxon>
        <taxon>Spermatophyta</taxon>
        <taxon>Magnoliopsida</taxon>
        <taxon>eudicotyledons</taxon>
        <taxon>Gunneridae</taxon>
        <taxon>Pentapetalae</taxon>
        <taxon>rosids</taxon>
        <taxon>malvids</taxon>
        <taxon>Malvales</taxon>
        <taxon>Malvaceae</taxon>
        <taxon>Malvoideae</taxon>
        <taxon>Gossypium</taxon>
    </lineage>
</organism>
<feature type="domain" description="PPIase FKBP-type" evidence="3">
    <location>
        <begin position="43"/>
        <end position="74"/>
    </location>
</feature>
<dbReference type="EMBL" id="JAIQCV010000005">
    <property type="protein sequence ID" value="KAH1097628.1"/>
    <property type="molecule type" value="Genomic_DNA"/>
</dbReference>
<keyword evidence="5" id="KW-1185">Reference proteome</keyword>
<dbReference type="InterPro" id="IPR046357">
    <property type="entry name" value="PPIase_dom_sf"/>
</dbReference>